<name>A0A8S1E7B6_9PELO</name>
<keyword evidence="2" id="KW-1185">Reference proteome</keyword>
<reference evidence="1 2" key="1">
    <citation type="submission" date="2020-04" db="EMBL/GenBank/DDBJ databases">
        <authorList>
            <person name="Laetsch R D."/>
            <person name="Stevens L."/>
            <person name="Kumar S."/>
            <person name="Blaxter L. M."/>
        </authorList>
    </citation>
    <scope>NUCLEOTIDE SEQUENCE [LARGE SCALE GENOMIC DNA]</scope>
</reference>
<dbReference type="SUPFAM" id="SSF52047">
    <property type="entry name" value="RNI-like"/>
    <property type="match status" value="1"/>
</dbReference>
<gene>
    <name evidence="1" type="ORF">CBOVIS_LOCUS53</name>
</gene>
<dbReference type="AlphaFoldDB" id="A0A8S1E7B6"/>
<comment type="caution">
    <text evidence="1">The sequence shown here is derived from an EMBL/GenBank/DDBJ whole genome shotgun (WGS) entry which is preliminary data.</text>
</comment>
<dbReference type="PANTHER" id="PTHR37968">
    <property type="entry name" value="PROTEIN CBG06678"/>
    <property type="match status" value="1"/>
</dbReference>
<dbReference type="Proteomes" id="UP000494206">
    <property type="component" value="Unassembled WGS sequence"/>
</dbReference>
<evidence type="ECO:0000313" key="1">
    <source>
        <dbReference type="EMBL" id="CAB3396510.1"/>
    </source>
</evidence>
<dbReference type="EMBL" id="CADEPM010000001">
    <property type="protein sequence ID" value="CAB3396510.1"/>
    <property type="molecule type" value="Genomic_DNA"/>
</dbReference>
<organism evidence="1 2">
    <name type="scientific">Caenorhabditis bovis</name>
    <dbReference type="NCBI Taxonomy" id="2654633"/>
    <lineage>
        <taxon>Eukaryota</taxon>
        <taxon>Metazoa</taxon>
        <taxon>Ecdysozoa</taxon>
        <taxon>Nematoda</taxon>
        <taxon>Chromadorea</taxon>
        <taxon>Rhabditida</taxon>
        <taxon>Rhabditina</taxon>
        <taxon>Rhabditomorpha</taxon>
        <taxon>Rhabditoidea</taxon>
        <taxon>Rhabditidae</taxon>
        <taxon>Peloderinae</taxon>
        <taxon>Caenorhabditis</taxon>
    </lineage>
</organism>
<protein>
    <submittedName>
        <fullName evidence="1">Uncharacterized protein</fullName>
    </submittedName>
</protein>
<dbReference type="OrthoDB" id="5789327at2759"/>
<sequence>MEADKSEQKVTVWMSERSSYVENFPGVIFRIKNASQFGKNVLNMDDGPKNIQELPWESLFKLRPTVIELVFGRNPWPQIIYYLEDNYSDEQIALFFERVKILSLRQTDVNAKNLMKLLERFTLLAGFTCSETNFNRAEWAMIMKQLRKLNLRGIDLSQNVVQETYDYLDVSLLKLSGNPGVDITEFTKGIELVTVRTLIVEELFYEPADAGRIFLSHICATFPRLRTLIWDWNVIDPEIVINDDTKEIVKQIGTVATELALEALAVVAYTPNDETKYSIQQVARILTSYTPNVQLHQFSSKGISNGKHNFSIVIAGTNLHIRRQIMQMYIEERSTMPPIGKLLQLNANEIPQIYPALTIDFAGFDNDHVKQVLNFEANAK</sequence>
<dbReference type="PANTHER" id="PTHR37968:SF1">
    <property type="entry name" value="LEUCINE-RICH REPEAT-CONTAINING PROTEIN"/>
    <property type="match status" value="1"/>
</dbReference>
<evidence type="ECO:0000313" key="2">
    <source>
        <dbReference type="Proteomes" id="UP000494206"/>
    </source>
</evidence>
<accession>A0A8S1E7B6</accession>
<proteinExistence type="predicted"/>